<dbReference type="InterPro" id="IPR036770">
    <property type="entry name" value="Ankyrin_rpt-contain_sf"/>
</dbReference>
<comment type="caution">
    <text evidence="2">The sequence shown here is derived from an EMBL/GenBank/DDBJ whole genome shotgun (WGS) entry which is preliminary data.</text>
</comment>
<dbReference type="EMBL" id="JAASQJ010000002">
    <property type="protein sequence ID" value="NIJ52502.1"/>
    <property type="molecule type" value="Genomic_DNA"/>
</dbReference>
<keyword evidence="3" id="KW-1185">Reference proteome</keyword>
<evidence type="ECO:0000313" key="3">
    <source>
        <dbReference type="Proteomes" id="UP001179181"/>
    </source>
</evidence>
<name>A0ABX0UHJ7_9BACT</name>
<keyword evidence="1" id="KW-0040">ANK repeat</keyword>
<evidence type="ECO:0000313" key="2">
    <source>
        <dbReference type="EMBL" id="NIJ52502.1"/>
    </source>
</evidence>
<dbReference type="InterPro" id="IPR002110">
    <property type="entry name" value="Ankyrin_rpt"/>
</dbReference>
<dbReference type="PROSITE" id="PS50088">
    <property type="entry name" value="ANK_REPEAT"/>
    <property type="match status" value="1"/>
</dbReference>
<dbReference type="Gene3D" id="1.25.40.20">
    <property type="entry name" value="Ankyrin repeat-containing domain"/>
    <property type="match status" value="1"/>
</dbReference>
<gene>
    <name evidence="2" type="ORF">FHS68_001672</name>
</gene>
<dbReference type="RefSeq" id="WP_167269024.1">
    <property type="nucleotide sequence ID" value="NZ_JAASQJ010000002.1"/>
</dbReference>
<proteinExistence type="predicted"/>
<evidence type="ECO:0000256" key="1">
    <source>
        <dbReference type="PROSITE-ProRule" id="PRU00023"/>
    </source>
</evidence>
<dbReference type="SUPFAM" id="SSF48403">
    <property type="entry name" value="Ankyrin repeat"/>
    <property type="match status" value="1"/>
</dbReference>
<dbReference type="SMART" id="SM00248">
    <property type="entry name" value="ANK"/>
    <property type="match status" value="3"/>
</dbReference>
<sequence>MLSEPEDIQTAFIRAAIWHGSLDEANTMLSLYRKLAGLSIYTAAILGNAQLVRDFVAADPGSVTSQAAPFGGNALVYLCMSKYLRLEKEKSEAFLETARILLDAGVDPNSGFWTTGTYPEFETALYGAAGLAHHEKLTKLLLEYGADPNDGEAVYHSPETDENGAMIALVETGKVSTENLVLMLIRKHDWHDYDGVKYLLEYGVDPNGHWDTATPFHHALKRNNH</sequence>
<dbReference type="Proteomes" id="UP001179181">
    <property type="component" value="Unassembled WGS sequence"/>
</dbReference>
<protein>
    <submittedName>
        <fullName evidence="2">Ankyrin repeat protein</fullName>
    </submittedName>
</protein>
<accession>A0ABX0UHJ7</accession>
<organism evidence="2 3">
    <name type="scientific">Dyadobacter arcticus</name>
    <dbReference type="NCBI Taxonomy" id="1078754"/>
    <lineage>
        <taxon>Bacteria</taxon>
        <taxon>Pseudomonadati</taxon>
        <taxon>Bacteroidota</taxon>
        <taxon>Cytophagia</taxon>
        <taxon>Cytophagales</taxon>
        <taxon>Spirosomataceae</taxon>
        <taxon>Dyadobacter</taxon>
    </lineage>
</organism>
<feature type="repeat" description="ANK" evidence="1">
    <location>
        <begin position="120"/>
        <end position="153"/>
    </location>
</feature>
<reference evidence="2 3" key="1">
    <citation type="submission" date="2020-03" db="EMBL/GenBank/DDBJ databases">
        <title>Genomic Encyclopedia of Type Strains, Phase IV (KMG-IV): sequencing the most valuable type-strain genomes for metagenomic binning, comparative biology and taxonomic classification.</title>
        <authorList>
            <person name="Goeker M."/>
        </authorList>
    </citation>
    <scope>NUCLEOTIDE SEQUENCE [LARGE SCALE GENOMIC DNA]</scope>
    <source>
        <strain evidence="2 3">DSM 102865</strain>
    </source>
</reference>